<evidence type="ECO:0000259" key="5">
    <source>
        <dbReference type="PROSITE" id="PS50977"/>
    </source>
</evidence>
<proteinExistence type="predicted"/>
<dbReference type="EMBL" id="VFPA01000001">
    <property type="protein sequence ID" value="TQM13964.1"/>
    <property type="molecule type" value="Genomic_DNA"/>
</dbReference>
<dbReference type="Proteomes" id="UP000315677">
    <property type="component" value="Unassembled WGS sequence"/>
</dbReference>
<dbReference type="PRINTS" id="PR00455">
    <property type="entry name" value="HTHTETR"/>
</dbReference>
<dbReference type="InterPro" id="IPR036271">
    <property type="entry name" value="Tet_transcr_reg_TetR-rel_C_sf"/>
</dbReference>
<evidence type="ECO:0000313" key="7">
    <source>
        <dbReference type="Proteomes" id="UP000315677"/>
    </source>
</evidence>
<feature type="domain" description="HTH tetR-type" evidence="5">
    <location>
        <begin position="1"/>
        <end position="61"/>
    </location>
</feature>
<dbReference type="Pfam" id="PF00440">
    <property type="entry name" value="TetR_N"/>
    <property type="match status" value="1"/>
</dbReference>
<evidence type="ECO:0000256" key="1">
    <source>
        <dbReference type="ARBA" id="ARBA00023015"/>
    </source>
</evidence>
<keyword evidence="1" id="KW-0805">Transcription regulation</keyword>
<dbReference type="InterPro" id="IPR009057">
    <property type="entry name" value="Homeodomain-like_sf"/>
</dbReference>
<dbReference type="AlphaFoldDB" id="A0A543DXA5"/>
<keyword evidence="7" id="KW-1185">Reference proteome</keyword>
<dbReference type="InterPro" id="IPR001647">
    <property type="entry name" value="HTH_TetR"/>
</dbReference>
<reference evidence="6 7" key="1">
    <citation type="submission" date="2019-06" db="EMBL/GenBank/DDBJ databases">
        <title>Sequencing the genomes of 1000 actinobacteria strains.</title>
        <authorList>
            <person name="Klenk H.-P."/>
        </authorList>
    </citation>
    <scope>NUCLEOTIDE SEQUENCE [LARGE SCALE GENOMIC DNA]</scope>
    <source>
        <strain evidence="6 7">DSM 45301</strain>
    </source>
</reference>
<dbReference type="GO" id="GO:0000976">
    <property type="term" value="F:transcription cis-regulatory region binding"/>
    <property type="evidence" value="ECO:0007669"/>
    <property type="project" value="TreeGrafter"/>
</dbReference>
<organism evidence="6 7">
    <name type="scientific">Pseudonocardia kunmingensis</name>
    <dbReference type="NCBI Taxonomy" id="630975"/>
    <lineage>
        <taxon>Bacteria</taxon>
        <taxon>Bacillati</taxon>
        <taxon>Actinomycetota</taxon>
        <taxon>Actinomycetes</taxon>
        <taxon>Pseudonocardiales</taxon>
        <taxon>Pseudonocardiaceae</taxon>
        <taxon>Pseudonocardia</taxon>
    </lineage>
</organism>
<evidence type="ECO:0000256" key="4">
    <source>
        <dbReference type="PROSITE-ProRule" id="PRU00335"/>
    </source>
</evidence>
<sequence length="201" mass="21493">MGTREDIVGAAAQIMRTEGFARATTKEIARAAGYSEATLYKHFRDKTEIFLHVLDGRLPGLGALLAELEEHPGRGEVRANLEELVTTALRFYADAFPLAVSLFSSRRLLDAHRARIDELGAGGPRYPLVALARYLAAEQRRGRVRAGADPDAMAGLLLGACFQHAFLVTFSGETPSSGQLSALAARLVATVLEPTASDAGS</sequence>
<dbReference type="InterPro" id="IPR050109">
    <property type="entry name" value="HTH-type_TetR-like_transc_reg"/>
</dbReference>
<evidence type="ECO:0000256" key="3">
    <source>
        <dbReference type="ARBA" id="ARBA00023163"/>
    </source>
</evidence>
<dbReference type="GO" id="GO:0003700">
    <property type="term" value="F:DNA-binding transcription factor activity"/>
    <property type="evidence" value="ECO:0007669"/>
    <property type="project" value="TreeGrafter"/>
</dbReference>
<keyword evidence="3" id="KW-0804">Transcription</keyword>
<comment type="caution">
    <text evidence="6">The sequence shown here is derived from an EMBL/GenBank/DDBJ whole genome shotgun (WGS) entry which is preliminary data.</text>
</comment>
<gene>
    <name evidence="6" type="ORF">FB558_0720</name>
</gene>
<protein>
    <submittedName>
        <fullName evidence="6">TetR family transcriptional regulator</fullName>
    </submittedName>
</protein>
<name>A0A543DXA5_9PSEU</name>
<keyword evidence="2 4" id="KW-0238">DNA-binding</keyword>
<accession>A0A543DXA5</accession>
<dbReference type="PANTHER" id="PTHR30055">
    <property type="entry name" value="HTH-TYPE TRANSCRIPTIONAL REGULATOR RUTR"/>
    <property type="match status" value="1"/>
</dbReference>
<dbReference type="SUPFAM" id="SSF48498">
    <property type="entry name" value="Tetracyclin repressor-like, C-terminal domain"/>
    <property type="match status" value="1"/>
</dbReference>
<dbReference type="PROSITE" id="PS50977">
    <property type="entry name" value="HTH_TETR_2"/>
    <property type="match status" value="1"/>
</dbReference>
<dbReference type="PANTHER" id="PTHR30055:SF234">
    <property type="entry name" value="HTH-TYPE TRANSCRIPTIONAL REGULATOR BETI"/>
    <property type="match status" value="1"/>
</dbReference>
<dbReference type="SUPFAM" id="SSF46689">
    <property type="entry name" value="Homeodomain-like"/>
    <property type="match status" value="1"/>
</dbReference>
<dbReference type="Gene3D" id="1.10.357.10">
    <property type="entry name" value="Tetracycline Repressor, domain 2"/>
    <property type="match status" value="1"/>
</dbReference>
<feature type="DNA-binding region" description="H-T-H motif" evidence="4">
    <location>
        <begin position="24"/>
        <end position="43"/>
    </location>
</feature>
<evidence type="ECO:0000256" key="2">
    <source>
        <dbReference type="ARBA" id="ARBA00023125"/>
    </source>
</evidence>
<evidence type="ECO:0000313" key="6">
    <source>
        <dbReference type="EMBL" id="TQM13964.1"/>
    </source>
</evidence>
<dbReference type="RefSeq" id="WP_142048045.1">
    <property type="nucleotide sequence ID" value="NZ_VFPA01000001.1"/>
</dbReference>
<dbReference type="OrthoDB" id="3472897at2"/>